<dbReference type="Proteomes" id="UP000005435">
    <property type="component" value="Chromosome"/>
</dbReference>
<keyword evidence="5" id="KW-1185">Reference proteome</keyword>
<keyword evidence="1" id="KW-0677">Repeat</keyword>
<dbReference type="EMBL" id="CP003065">
    <property type="protein sequence ID" value="AEV67912.1"/>
    <property type="molecule type" value="Genomic_DNA"/>
</dbReference>
<dbReference type="InterPro" id="IPR019734">
    <property type="entry name" value="TPR_rpt"/>
</dbReference>
<dbReference type="SUPFAM" id="SSF48452">
    <property type="entry name" value="TPR-like"/>
    <property type="match status" value="1"/>
</dbReference>
<dbReference type="PROSITE" id="PS50293">
    <property type="entry name" value="TPR_REGION"/>
    <property type="match status" value="1"/>
</dbReference>
<dbReference type="SMART" id="SM00028">
    <property type="entry name" value="TPR"/>
    <property type="match status" value="1"/>
</dbReference>
<reference evidence="4 5" key="2">
    <citation type="journal article" date="2012" name="Stand. Genomic Sci.">
        <title>Complete Genome Sequence of Clostridium clariflavum DSM 19732.</title>
        <authorList>
            <person name="Izquierdo J.A."/>
            <person name="Goodwin L."/>
            <person name="Davenport K.W."/>
            <person name="Teshima H."/>
            <person name="Bruce D."/>
            <person name="Detter C."/>
            <person name="Tapia R."/>
            <person name="Han S."/>
            <person name="Land M."/>
            <person name="Hauser L."/>
            <person name="Jeffries C.D."/>
            <person name="Han J."/>
            <person name="Pitluck S."/>
            <person name="Nolan M."/>
            <person name="Chen A."/>
            <person name="Huntemann M."/>
            <person name="Mavromatis K."/>
            <person name="Mikhailova N."/>
            <person name="Liolios K."/>
            <person name="Woyke T."/>
            <person name="Lynd L.R."/>
        </authorList>
    </citation>
    <scope>NUCLEOTIDE SEQUENCE [LARGE SCALE GENOMIC DNA]</scope>
    <source>
        <strain evidence="5">DSM 19732 / NBRC 101661 / EBR45</strain>
    </source>
</reference>
<evidence type="ECO:0000313" key="5">
    <source>
        <dbReference type="Proteomes" id="UP000005435"/>
    </source>
</evidence>
<dbReference type="Gene3D" id="1.25.40.10">
    <property type="entry name" value="Tetratricopeptide repeat domain"/>
    <property type="match status" value="1"/>
</dbReference>
<dbReference type="PANTHER" id="PTHR44943:SF8">
    <property type="entry name" value="TPR REPEAT-CONTAINING PROTEIN MJ0263"/>
    <property type="match status" value="1"/>
</dbReference>
<name>G8LZL1_ACECE</name>
<dbReference type="InterPro" id="IPR051685">
    <property type="entry name" value="Ycf3/AcsC/BcsC/TPR_MFPF"/>
</dbReference>
<evidence type="ECO:0000256" key="2">
    <source>
        <dbReference type="ARBA" id="ARBA00022803"/>
    </source>
</evidence>
<dbReference type="OrthoDB" id="2082152at2"/>
<reference evidence="5" key="1">
    <citation type="submission" date="2011-12" db="EMBL/GenBank/DDBJ databases">
        <title>Complete sequence of Clostridium clariflavum DSM 19732.</title>
        <authorList>
            <consortium name="US DOE Joint Genome Institute"/>
            <person name="Lucas S."/>
            <person name="Han J."/>
            <person name="Lapidus A."/>
            <person name="Cheng J.-F."/>
            <person name="Goodwin L."/>
            <person name="Pitluck S."/>
            <person name="Peters L."/>
            <person name="Teshima H."/>
            <person name="Detter J.C."/>
            <person name="Han C."/>
            <person name="Tapia R."/>
            <person name="Land M."/>
            <person name="Hauser L."/>
            <person name="Kyrpides N."/>
            <person name="Ivanova N."/>
            <person name="Pagani I."/>
            <person name="Kitzmiller T."/>
            <person name="Lynd L."/>
            <person name="Izquierdo J."/>
            <person name="Woyke T."/>
        </authorList>
    </citation>
    <scope>NUCLEOTIDE SEQUENCE [LARGE SCALE GENOMIC DNA]</scope>
    <source>
        <strain evidence="5">DSM 19732 / NBRC 101661 / EBR45</strain>
    </source>
</reference>
<feature type="repeat" description="TPR" evidence="3">
    <location>
        <begin position="26"/>
        <end position="59"/>
    </location>
</feature>
<evidence type="ECO:0000256" key="3">
    <source>
        <dbReference type="PROSITE-ProRule" id="PRU00339"/>
    </source>
</evidence>
<dbReference type="HOGENOM" id="CLU_849164_0_0_9"/>
<dbReference type="KEGG" id="ccl:Clocl_1255"/>
<evidence type="ECO:0000313" key="4">
    <source>
        <dbReference type="EMBL" id="AEV67912.1"/>
    </source>
</evidence>
<dbReference type="eggNOG" id="ENOG5033TI3">
    <property type="taxonomic scope" value="Bacteria"/>
</dbReference>
<dbReference type="RefSeq" id="WP_014254527.1">
    <property type="nucleotide sequence ID" value="NC_016627.1"/>
</dbReference>
<evidence type="ECO:0000256" key="1">
    <source>
        <dbReference type="ARBA" id="ARBA00022737"/>
    </source>
</evidence>
<organism evidence="4 5">
    <name type="scientific">Acetivibrio clariflavus (strain DSM 19732 / NBRC 101661 / EBR45)</name>
    <name type="common">Clostridium clariflavum</name>
    <dbReference type="NCBI Taxonomy" id="720554"/>
    <lineage>
        <taxon>Bacteria</taxon>
        <taxon>Bacillati</taxon>
        <taxon>Bacillota</taxon>
        <taxon>Clostridia</taxon>
        <taxon>Eubacteriales</taxon>
        <taxon>Oscillospiraceae</taxon>
        <taxon>Acetivibrio</taxon>
    </lineage>
</organism>
<dbReference type="PROSITE" id="PS50005">
    <property type="entry name" value="TPR"/>
    <property type="match status" value="1"/>
</dbReference>
<keyword evidence="2 3" id="KW-0802">TPR repeat</keyword>
<sequence length="327" mass="38375">MAINPEKLNDLASKYENYIKKNPNESRAYYYLGKIKMNLGKYKEAQECFEKSISLNPNFTWAKVELIVANVFRKRFVQAVNLYTQYRMDISVKNIFNRKLVRGVTEFYSRDDFFSQRSKELFSPLFHKMTIQPLLSKYGEDPGNVVLILILAMYYMAINEKSLDIMNILKICVYMDSVDDNMRWSLLKAIADCGEKLYLDLDIASKFTSIPEPDCTDEYVKTIFGAVVLGRNKYKVKNIYNSMRKQGKKLTLRMMWKYVDWAWNVELYDLSVYECCSELLLAGWADILVLEMMEKLVENNITTVTDEELKILNLFGYLNKKNSQDFI</sequence>
<accession>G8LZL1</accession>
<protein>
    <submittedName>
        <fullName evidence="4">Cytochrome c biogenesis factor</fullName>
    </submittedName>
</protein>
<dbReference type="AlphaFoldDB" id="G8LZL1"/>
<proteinExistence type="predicted"/>
<dbReference type="Pfam" id="PF00515">
    <property type="entry name" value="TPR_1"/>
    <property type="match status" value="1"/>
</dbReference>
<dbReference type="PANTHER" id="PTHR44943">
    <property type="entry name" value="CELLULOSE SYNTHASE OPERON PROTEIN C"/>
    <property type="match status" value="1"/>
</dbReference>
<gene>
    <name evidence="4" type="ordered locus">Clocl_1255</name>
</gene>
<dbReference type="InterPro" id="IPR011990">
    <property type="entry name" value="TPR-like_helical_dom_sf"/>
</dbReference>